<dbReference type="GO" id="GO:0000981">
    <property type="term" value="F:DNA-binding transcription factor activity, RNA polymerase II-specific"/>
    <property type="evidence" value="ECO:0000318"/>
    <property type="project" value="GO_Central"/>
</dbReference>
<dbReference type="Gene3D" id="4.10.280.10">
    <property type="entry name" value="Helix-loop-helix DNA-binding domain"/>
    <property type="match status" value="1"/>
</dbReference>
<evidence type="ECO:0000256" key="1">
    <source>
        <dbReference type="ARBA" id="ARBA00004123"/>
    </source>
</evidence>
<dbReference type="CDD" id="cd11393">
    <property type="entry name" value="bHLH_AtbHLH_like"/>
    <property type="match status" value="1"/>
</dbReference>
<reference evidence="9" key="1">
    <citation type="journal article" date="2014" name="Nat. Commun.">
        <title>The tobacco genome sequence and its comparison with those of tomato and potato.</title>
        <authorList>
            <person name="Sierro N."/>
            <person name="Battey J.N."/>
            <person name="Ouadi S."/>
            <person name="Bakaher N."/>
            <person name="Bovet L."/>
            <person name="Willig A."/>
            <person name="Goepfert S."/>
            <person name="Peitsch M.C."/>
            <person name="Ivanov N.V."/>
        </authorList>
    </citation>
    <scope>NUCLEOTIDE SEQUENCE [LARGE SCALE GENOMIC DNA]</scope>
</reference>
<dbReference type="Proteomes" id="UP000790787">
    <property type="component" value="Chromosome 21"/>
</dbReference>
<feature type="compositionally biased region" description="Polar residues" evidence="7">
    <location>
        <begin position="202"/>
        <end position="213"/>
    </location>
</feature>
<dbReference type="PROSITE" id="PS50888">
    <property type="entry name" value="BHLH"/>
    <property type="match status" value="1"/>
</dbReference>
<dbReference type="OrthoDB" id="673975at2759"/>
<evidence type="ECO:0000256" key="7">
    <source>
        <dbReference type="SAM" id="MobiDB-lite"/>
    </source>
</evidence>
<dbReference type="RefSeq" id="XP_016462078.1">
    <property type="nucleotide sequence ID" value="XM_016606592.1"/>
</dbReference>
<organism evidence="9 10">
    <name type="scientific">Nicotiana tabacum</name>
    <name type="common">Common tobacco</name>
    <dbReference type="NCBI Taxonomy" id="4097"/>
    <lineage>
        <taxon>Eukaryota</taxon>
        <taxon>Viridiplantae</taxon>
        <taxon>Streptophyta</taxon>
        <taxon>Embryophyta</taxon>
        <taxon>Tracheophyta</taxon>
        <taxon>Spermatophyta</taxon>
        <taxon>Magnoliopsida</taxon>
        <taxon>eudicotyledons</taxon>
        <taxon>Gunneridae</taxon>
        <taxon>Pentapetalae</taxon>
        <taxon>asterids</taxon>
        <taxon>lamiids</taxon>
        <taxon>Solanales</taxon>
        <taxon>Solanaceae</taxon>
        <taxon>Nicotianoideae</taxon>
        <taxon>Nicotianeae</taxon>
        <taxon>Nicotiana</taxon>
    </lineage>
</organism>
<evidence type="ECO:0000256" key="2">
    <source>
        <dbReference type="ARBA" id="ARBA00011738"/>
    </source>
</evidence>
<comment type="subcellular location">
    <subcellularLocation>
        <location evidence="1">Nucleus</location>
    </subcellularLocation>
</comment>
<name>A0A1S3ZCE8_TOBAC</name>
<dbReference type="InterPro" id="IPR011598">
    <property type="entry name" value="bHLH_dom"/>
</dbReference>
<dbReference type="STRING" id="4097.A0A1S3ZCE8"/>
<dbReference type="GO" id="GO:0046983">
    <property type="term" value="F:protein dimerization activity"/>
    <property type="evidence" value="ECO:0007669"/>
    <property type="project" value="InterPro"/>
</dbReference>
<dbReference type="GO" id="GO:0000978">
    <property type="term" value="F:RNA polymerase II cis-regulatory region sequence-specific DNA binding"/>
    <property type="evidence" value="ECO:0000318"/>
    <property type="project" value="GO_Central"/>
</dbReference>
<dbReference type="Pfam" id="PF00010">
    <property type="entry name" value="HLH"/>
    <property type="match status" value="1"/>
</dbReference>
<dbReference type="RefSeq" id="XP_016462078.1">
    <property type="nucleotide sequence ID" value="XM_016606592.2"/>
</dbReference>
<evidence type="ECO:0000256" key="3">
    <source>
        <dbReference type="ARBA" id="ARBA00023015"/>
    </source>
</evidence>
<dbReference type="InterPro" id="IPR045843">
    <property type="entry name" value="IND-like"/>
</dbReference>
<dbReference type="SMART" id="SM00353">
    <property type="entry name" value="HLH"/>
    <property type="match status" value="1"/>
</dbReference>
<dbReference type="SUPFAM" id="SSF47459">
    <property type="entry name" value="HLH, helix-loop-helix DNA-binding domain"/>
    <property type="match status" value="1"/>
</dbReference>
<accession>A0A1S3ZCE8</accession>
<dbReference type="InterPro" id="IPR045239">
    <property type="entry name" value="bHLH95_bHLH"/>
</dbReference>
<reference evidence="10" key="2">
    <citation type="submission" date="2025-08" db="UniProtKB">
        <authorList>
            <consortium name="RefSeq"/>
        </authorList>
    </citation>
    <scope>IDENTIFICATION</scope>
    <source>
        <tissue evidence="10">Leaf</tissue>
    </source>
</reference>
<comment type="subunit">
    <text evidence="2">Homodimer.</text>
</comment>
<dbReference type="FunFam" id="4.10.280.10:FF:000032">
    <property type="entry name" value="Transcription factor bHLH123 family"/>
    <property type="match status" value="1"/>
</dbReference>
<dbReference type="InterPro" id="IPR036638">
    <property type="entry name" value="HLH_DNA-bd_sf"/>
</dbReference>
<evidence type="ECO:0000256" key="6">
    <source>
        <dbReference type="ARBA" id="ARBA00023242"/>
    </source>
</evidence>
<gene>
    <name evidence="10" type="primary">LOC107785319</name>
</gene>
<evidence type="ECO:0000256" key="5">
    <source>
        <dbReference type="ARBA" id="ARBA00023163"/>
    </source>
</evidence>
<proteinExistence type="predicted"/>
<dbReference type="GeneID" id="107785319"/>
<feature type="region of interest" description="Disordered" evidence="7">
    <location>
        <begin position="197"/>
        <end position="226"/>
    </location>
</feature>
<keyword evidence="4" id="KW-0238">DNA-binding</keyword>
<dbReference type="PANTHER" id="PTHR16223:SF238">
    <property type="entry name" value="TRANSCRIPTION FACTOR BHLH114"/>
    <property type="match status" value="1"/>
</dbReference>
<keyword evidence="3" id="KW-0805">Transcription regulation</keyword>
<evidence type="ECO:0000313" key="10">
    <source>
        <dbReference type="RefSeq" id="XP_016462078.1"/>
    </source>
</evidence>
<evidence type="ECO:0000256" key="4">
    <source>
        <dbReference type="ARBA" id="ARBA00023125"/>
    </source>
</evidence>
<protein>
    <submittedName>
        <fullName evidence="10">Transcription factor bHLH112-like isoform X1</fullName>
    </submittedName>
</protein>
<keyword evidence="6" id="KW-0539">Nucleus</keyword>
<feature type="domain" description="BHLH" evidence="8">
    <location>
        <begin position="220"/>
        <end position="269"/>
    </location>
</feature>
<evidence type="ECO:0000313" key="9">
    <source>
        <dbReference type="Proteomes" id="UP000790787"/>
    </source>
</evidence>
<keyword evidence="9" id="KW-1185">Reference proteome</keyword>
<dbReference type="PaxDb" id="4097-A0A1S3ZCE8"/>
<dbReference type="GO" id="GO:0006357">
    <property type="term" value="P:regulation of transcription by RNA polymerase II"/>
    <property type="evidence" value="ECO:0000318"/>
    <property type="project" value="GO_Central"/>
</dbReference>
<dbReference type="PANTHER" id="PTHR16223">
    <property type="entry name" value="TRANSCRIPTION FACTOR BHLH83-RELATED"/>
    <property type="match status" value="1"/>
</dbReference>
<dbReference type="GO" id="GO:0005634">
    <property type="term" value="C:nucleus"/>
    <property type="evidence" value="ECO:0000318"/>
    <property type="project" value="GO_Central"/>
</dbReference>
<sequence length="336" mass="37933">MADEYFQAGVCGENSWWNSTKNIFGLSPCASSIYDDPIGNLISWPISDLLDMKTKIDLSSPSSTLDWNHSANDKLDNTYPSMLQEDINSSLNYQQENGVDCPNKLKRNFSSITEDSSTNSKPMNQDFTYYSDLLQTLFDTDPDQQPQQSFFTNNQPINCTSSNYRQSFNDFAPSLPTSSEIRASLPNITSKSNIEEIRESTSRSLTKNNSNEPSYKRPRIETPSPLPTFKVRKEKMGDRITALQQLVSPFGKTDTASVLQEAIEYIKFLHDQVNVLSNTYMKKGSPTQCQQVREREGLKQDLRSQGLCLVPISSTFPVTAETTMDFWTPTFGATFK</sequence>
<evidence type="ECO:0000259" key="8">
    <source>
        <dbReference type="PROSITE" id="PS50888"/>
    </source>
</evidence>
<dbReference type="KEGG" id="nta:107785319"/>
<dbReference type="AlphaFoldDB" id="A0A1S3ZCE8"/>
<keyword evidence="5" id="KW-0804">Transcription</keyword>